<evidence type="ECO:0000313" key="7">
    <source>
        <dbReference type="EMBL" id="MFB2834708.1"/>
    </source>
</evidence>
<evidence type="ECO:0000313" key="8">
    <source>
        <dbReference type="Proteomes" id="UP001576780"/>
    </source>
</evidence>
<feature type="transmembrane region" description="Helical" evidence="6">
    <location>
        <begin position="261"/>
        <end position="294"/>
    </location>
</feature>
<organism evidence="7 8">
    <name type="scientific">Floridaenema evergladense BLCC-F167</name>
    <dbReference type="NCBI Taxonomy" id="3153639"/>
    <lineage>
        <taxon>Bacteria</taxon>
        <taxon>Bacillati</taxon>
        <taxon>Cyanobacteriota</taxon>
        <taxon>Cyanophyceae</taxon>
        <taxon>Oscillatoriophycideae</taxon>
        <taxon>Aerosakkonematales</taxon>
        <taxon>Aerosakkonemataceae</taxon>
        <taxon>Floridanema</taxon>
        <taxon>Floridanema evergladense</taxon>
    </lineage>
</organism>
<dbReference type="InterPro" id="IPR022791">
    <property type="entry name" value="L-PG_synthase/AglD"/>
</dbReference>
<sequence>MRKITSGIRADIRWVILTGMQFFFSKLKRFIRWLIVGAILFFLIGVLREHWQQVAAIRIDKTGWLFLTISLMVTMLAQTWAGWVWSWMLQDFKQPRNSLWIINVYLKTNIAKYLPGNVWHYYGRVKKLRDSGVPTSTATLSVLIEPILQAAAAVLMIIVGRQISGSILDQTSIWSWQFLGAIAVLMLLHPWVLNPILQMLGKFEKQPKGAENFDPLSWKIDNYPVKPLVGSLGFLSLRGIGFCLILLAFTNYNLSQLPMLLSAFSIAWVTSLIVPGAPGGIGVFEATAIALLAQPFSTAVVFSTAALYRLISIVAETLAVGMVWLEEKREKYKKANT</sequence>
<feature type="transmembrane region" description="Helical" evidence="6">
    <location>
        <begin position="171"/>
        <end position="192"/>
    </location>
</feature>
<feature type="transmembrane region" description="Helical" evidence="6">
    <location>
        <begin position="138"/>
        <end position="159"/>
    </location>
</feature>
<dbReference type="Pfam" id="PF03706">
    <property type="entry name" value="LPG_synthase_TM"/>
    <property type="match status" value="1"/>
</dbReference>
<keyword evidence="5 6" id="KW-0472">Membrane</keyword>
<reference evidence="7 8" key="1">
    <citation type="submission" date="2024-09" db="EMBL/GenBank/DDBJ databases">
        <title>Floridaenema gen nov. (Aerosakkonemataceae, Aerosakkonematales ord. nov., Cyanobacteria) from benthic tropical and subtropical fresh waters, with the description of four new species.</title>
        <authorList>
            <person name="Moretto J.A."/>
            <person name="Berthold D.E."/>
            <person name="Lefler F.W."/>
            <person name="Huang I.-S."/>
            <person name="Laughinghouse H. IV."/>
        </authorList>
    </citation>
    <scope>NUCLEOTIDE SEQUENCE [LARGE SCALE GENOMIC DNA]</scope>
    <source>
        <strain evidence="7 8">BLCC-F167</strain>
    </source>
</reference>
<feature type="transmembrane region" description="Helical" evidence="6">
    <location>
        <begin position="30"/>
        <end position="51"/>
    </location>
</feature>
<dbReference type="RefSeq" id="WP_413277133.1">
    <property type="nucleotide sequence ID" value="NZ_JBHFNT010000072.1"/>
</dbReference>
<keyword evidence="2" id="KW-1003">Cell membrane</keyword>
<protein>
    <submittedName>
        <fullName evidence="7">YbhN family protein</fullName>
    </submittedName>
</protein>
<gene>
    <name evidence="7" type="ORF">ACE1CA_09260</name>
</gene>
<comment type="caution">
    <text evidence="7">The sequence shown here is derived from an EMBL/GenBank/DDBJ whole genome shotgun (WGS) entry which is preliminary data.</text>
</comment>
<evidence type="ECO:0000256" key="3">
    <source>
        <dbReference type="ARBA" id="ARBA00022692"/>
    </source>
</evidence>
<comment type="subcellular location">
    <subcellularLocation>
        <location evidence="1">Cell membrane</location>
        <topology evidence="1">Multi-pass membrane protein</topology>
    </subcellularLocation>
</comment>
<feature type="transmembrane region" description="Helical" evidence="6">
    <location>
        <begin position="306"/>
        <end position="325"/>
    </location>
</feature>
<keyword evidence="8" id="KW-1185">Reference proteome</keyword>
<evidence type="ECO:0000256" key="4">
    <source>
        <dbReference type="ARBA" id="ARBA00022989"/>
    </source>
</evidence>
<evidence type="ECO:0000256" key="2">
    <source>
        <dbReference type="ARBA" id="ARBA00022475"/>
    </source>
</evidence>
<proteinExistence type="predicted"/>
<dbReference type="EMBL" id="JBHFNT010000072">
    <property type="protein sequence ID" value="MFB2834708.1"/>
    <property type="molecule type" value="Genomic_DNA"/>
</dbReference>
<dbReference type="Proteomes" id="UP001576780">
    <property type="component" value="Unassembled WGS sequence"/>
</dbReference>
<keyword evidence="3 6" id="KW-0812">Transmembrane</keyword>
<accession>A0ABV4WJ70</accession>
<evidence type="ECO:0000256" key="5">
    <source>
        <dbReference type="ARBA" id="ARBA00023136"/>
    </source>
</evidence>
<evidence type="ECO:0000256" key="6">
    <source>
        <dbReference type="SAM" id="Phobius"/>
    </source>
</evidence>
<name>A0ABV4WJ70_9CYAN</name>
<keyword evidence="4 6" id="KW-1133">Transmembrane helix</keyword>
<feature type="transmembrane region" description="Helical" evidence="6">
    <location>
        <begin position="63"/>
        <end position="85"/>
    </location>
</feature>
<feature type="transmembrane region" description="Helical" evidence="6">
    <location>
        <begin position="228"/>
        <end position="249"/>
    </location>
</feature>
<evidence type="ECO:0000256" key="1">
    <source>
        <dbReference type="ARBA" id="ARBA00004651"/>
    </source>
</evidence>